<proteinExistence type="predicted"/>
<evidence type="ECO:0000313" key="1">
    <source>
        <dbReference type="EMBL" id="RNA18693.1"/>
    </source>
</evidence>
<dbReference type="AlphaFoldDB" id="A0A3M7R500"/>
<sequence length="152" mass="17173">MDLYMTVQIYSSIEGNFLLSIWVFICLILEDFKFSIVLADLLNKVNSSSSAIFESILSNLFINLPNNRRIIIISSIRLSQYSSSDSSDFGFSRILFPGIESCLLEGSIMAFVCSNQSNPNRISMCNILSVSPNTSWNLCYGCLFYKFYSKDS</sequence>
<protein>
    <submittedName>
        <fullName evidence="1">Uncharacterized protein</fullName>
    </submittedName>
</protein>
<name>A0A3M7R500_BRAPC</name>
<comment type="caution">
    <text evidence="1">The sequence shown here is derived from an EMBL/GenBank/DDBJ whole genome shotgun (WGS) entry which is preliminary data.</text>
</comment>
<keyword evidence="2" id="KW-1185">Reference proteome</keyword>
<gene>
    <name evidence="1" type="ORF">BpHYR1_028590</name>
</gene>
<organism evidence="1 2">
    <name type="scientific">Brachionus plicatilis</name>
    <name type="common">Marine rotifer</name>
    <name type="synonym">Brachionus muelleri</name>
    <dbReference type="NCBI Taxonomy" id="10195"/>
    <lineage>
        <taxon>Eukaryota</taxon>
        <taxon>Metazoa</taxon>
        <taxon>Spiralia</taxon>
        <taxon>Gnathifera</taxon>
        <taxon>Rotifera</taxon>
        <taxon>Eurotatoria</taxon>
        <taxon>Monogononta</taxon>
        <taxon>Pseudotrocha</taxon>
        <taxon>Ploima</taxon>
        <taxon>Brachionidae</taxon>
        <taxon>Brachionus</taxon>
    </lineage>
</organism>
<evidence type="ECO:0000313" key="2">
    <source>
        <dbReference type="Proteomes" id="UP000276133"/>
    </source>
</evidence>
<accession>A0A3M7R500</accession>
<dbReference type="EMBL" id="REGN01004189">
    <property type="protein sequence ID" value="RNA18693.1"/>
    <property type="molecule type" value="Genomic_DNA"/>
</dbReference>
<dbReference type="Proteomes" id="UP000276133">
    <property type="component" value="Unassembled WGS sequence"/>
</dbReference>
<reference evidence="1 2" key="1">
    <citation type="journal article" date="2018" name="Sci. Rep.">
        <title>Genomic signatures of local adaptation to the degree of environmental predictability in rotifers.</title>
        <authorList>
            <person name="Franch-Gras L."/>
            <person name="Hahn C."/>
            <person name="Garcia-Roger E.M."/>
            <person name="Carmona M.J."/>
            <person name="Serra M."/>
            <person name="Gomez A."/>
        </authorList>
    </citation>
    <scope>NUCLEOTIDE SEQUENCE [LARGE SCALE GENOMIC DNA]</scope>
    <source>
        <strain evidence="1">HYR1</strain>
    </source>
</reference>